<sequence length="527" mass="54964">MPTLGPFARGSRVRIGPVRRRLACARRGPSRALACERAAGRYPRTGPCPAILDACRPGRLTRPLRVEPRLVAAGHVLTDNRGRGARVRVEDVAGPAAWPHQPTPDLSGTRVGLLSVHTSPLAQPGTGDSGGLNVAVCALGRQLVRCGATVEVFTRATDDASAGTVEIGDGARVHHVPAGPPELAKHELANHLCAFYLSMAVDPIAHELDLVHAHYWMSGWVARKLRQRHGVPFVQSFHTLARAKNAALAPGDAPEPALRTTAEERIAQEADAVLASTEDEASLLRTCYGASAGRVRVAPLGVDTEVFAPDAADRERTRVELGVDGPLLLFVGRLQPLKGPDVAIEALAALREREPAAQLVVVGGASGTGVGTTDPQGLASLARQCGVEDAVRFLEPRPQRALASLYRAADVVLMPSRSESFGLVALEAQACGTAVVAADVGGLRAALGEGAGRLVRGHRPEDYAAAVSSLVSEPDRLAAAGLAGARHAQRLGWDRAAAAAAGVYAEVLDEARAEPVEAVADAHAGAC</sequence>
<dbReference type="InterPro" id="IPR001296">
    <property type="entry name" value="Glyco_trans_1"/>
</dbReference>
<keyword evidence="6" id="KW-1185">Reference proteome</keyword>
<dbReference type="GO" id="GO:0016757">
    <property type="term" value="F:glycosyltransferase activity"/>
    <property type="evidence" value="ECO:0007669"/>
    <property type="project" value="UniProtKB-KW"/>
</dbReference>
<evidence type="ECO:0000259" key="4">
    <source>
        <dbReference type="Pfam" id="PF13579"/>
    </source>
</evidence>
<protein>
    <submittedName>
        <fullName evidence="5">Glycosyltransferase</fullName>
    </submittedName>
</protein>
<dbReference type="Pfam" id="PF13579">
    <property type="entry name" value="Glyco_trans_4_4"/>
    <property type="match status" value="1"/>
</dbReference>
<dbReference type="Proteomes" id="UP000291469">
    <property type="component" value="Chromosome"/>
</dbReference>
<evidence type="ECO:0000313" key="6">
    <source>
        <dbReference type="Proteomes" id="UP000291469"/>
    </source>
</evidence>
<dbReference type="AlphaFoldDB" id="A0A411YG57"/>
<dbReference type="InterPro" id="IPR050194">
    <property type="entry name" value="Glycosyltransferase_grp1"/>
</dbReference>
<dbReference type="EMBL" id="CP036402">
    <property type="protein sequence ID" value="QBI20255.1"/>
    <property type="molecule type" value="Genomic_DNA"/>
</dbReference>
<dbReference type="InterPro" id="IPR028098">
    <property type="entry name" value="Glyco_trans_4-like_N"/>
</dbReference>
<dbReference type="PANTHER" id="PTHR45947">
    <property type="entry name" value="SULFOQUINOVOSYL TRANSFERASE SQD2"/>
    <property type="match status" value="1"/>
</dbReference>
<dbReference type="SUPFAM" id="SSF53756">
    <property type="entry name" value="UDP-Glycosyltransferase/glycogen phosphorylase"/>
    <property type="match status" value="1"/>
</dbReference>
<dbReference type="OrthoDB" id="9810929at2"/>
<dbReference type="Gene3D" id="3.40.50.2000">
    <property type="entry name" value="Glycogen Phosphorylase B"/>
    <property type="match status" value="2"/>
</dbReference>
<keyword evidence="1" id="KW-0328">Glycosyltransferase</keyword>
<keyword evidence="2 5" id="KW-0808">Transferase</keyword>
<reference evidence="5 6" key="1">
    <citation type="submission" date="2019-01" db="EMBL/GenBank/DDBJ databases">
        <title>Egibacter rhizosphaerae EGI 80759T.</title>
        <authorList>
            <person name="Chen D.-D."/>
            <person name="Tian Y."/>
            <person name="Jiao J.-Y."/>
            <person name="Zhang X.-T."/>
            <person name="Zhang Y.-G."/>
            <person name="Zhang Y."/>
            <person name="Xiao M."/>
            <person name="Shu W.-S."/>
            <person name="Li W.-J."/>
        </authorList>
    </citation>
    <scope>NUCLEOTIDE SEQUENCE [LARGE SCALE GENOMIC DNA]</scope>
    <source>
        <strain evidence="5 6">EGI 80759</strain>
    </source>
</reference>
<feature type="domain" description="Glycosyl transferase family 1" evidence="3">
    <location>
        <begin position="318"/>
        <end position="479"/>
    </location>
</feature>
<gene>
    <name evidence="5" type="ORF">ER308_12225</name>
</gene>
<dbReference type="KEGG" id="erz:ER308_12225"/>
<evidence type="ECO:0000259" key="3">
    <source>
        <dbReference type="Pfam" id="PF00534"/>
    </source>
</evidence>
<dbReference type="PANTHER" id="PTHR45947:SF3">
    <property type="entry name" value="SULFOQUINOVOSYL TRANSFERASE SQD2"/>
    <property type="match status" value="1"/>
</dbReference>
<evidence type="ECO:0000313" key="5">
    <source>
        <dbReference type="EMBL" id="QBI20255.1"/>
    </source>
</evidence>
<proteinExistence type="predicted"/>
<dbReference type="GO" id="GO:1901137">
    <property type="term" value="P:carbohydrate derivative biosynthetic process"/>
    <property type="evidence" value="ECO:0007669"/>
    <property type="project" value="UniProtKB-ARBA"/>
</dbReference>
<dbReference type="Pfam" id="PF00534">
    <property type="entry name" value="Glycos_transf_1"/>
    <property type="match status" value="1"/>
</dbReference>
<name>A0A411YG57_9ACTN</name>
<accession>A0A411YG57</accession>
<organism evidence="5 6">
    <name type="scientific">Egibacter rhizosphaerae</name>
    <dbReference type="NCBI Taxonomy" id="1670831"/>
    <lineage>
        <taxon>Bacteria</taxon>
        <taxon>Bacillati</taxon>
        <taxon>Actinomycetota</taxon>
        <taxon>Nitriliruptoria</taxon>
        <taxon>Egibacterales</taxon>
        <taxon>Egibacteraceae</taxon>
        <taxon>Egibacter</taxon>
    </lineage>
</organism>
<feature type="domain" description="Glycosyltransferase subfamily 4-like N-terminal" evidence="4">
    <location>
        <begin position="130"/>
        <end position="301"/>
    </location>
</feature>
<evidence type="ECO:0000256" key="2">
    <source>
        <dbReference type="ARBA" id="ARBA00022679"/>
    </source>
</evidence>
<evidence type="ECO:0000256" key="1">
    <source>
        <dbReference type="ARBA" id="ARBA00022676"/>
    </source>
</evidence>